<protein>
    <submittedName>
        <fullName evidence="3">DUF3761 domain-containing protein</fullName>
    </submittedName>
</protein>
<dbReference type="Proteomes" id="UP000550787">
    <property type="component" value="Unassembled WGS sequence"/>
</dbReference>
<feature type="signal peptide" evidence="2">
    <location>
        <begin position="1"/>
        <end position="23"/>
    </location>
</feature>
<gene>
    <name evidence="3" type="ORF">HLH33_00445</name>
</gene>
<reference evidence="3 4" key="1">
    <citation type="submission" date="2020-04" db="EMBL/GenBank/DDBJ databases">
        <title>Description of novel Gluconacetobacter.</title>
        <authorList>
            <person name="Sombolestani A."/>
        </authorList>
    </citation>
    <scope>NUCLEOTIDE SEQUENCE [LARGE SCALE GENOMIC DNA]</scope>
    <source>
        <strain evidence="3 4">LMG 7603</strain>
    </source>
</reference>
<feature type="chain" id="PRO_5031364228" evidence="2">
    <location>
        <begin position="24"/>
        <end position="102"/>
    </location>
</feature>
<accession>A0A7W4I3A4</accession>
<name>A0A7W4I3A4_GLUDI</name>
<feature type="region of interest" description="Disordered" evidence="1">
    <location>
        <begin position="25"/>
        <end position="50"/>
    </location>
</feature>
<dbReference type="Pfam" id="PF12587">
    <property type="entry name" value="DUF3761"/>
    <property type="match status" value="1"/>
</dbReference>
<evidence type="ECO:0000313" key="3">
    <source>
        <dbReference type="EMBL" id="MBB2154789.1"/>
    </source>
</evidence>
<organism evidence="3 4">
    <name type="scientific">Gluconacetobacter diazotrophicus</name>
    <name type="common">Acetobacter diazotrophicus</name>
    <dbReference type="NCBI Taxonomy" id="33996"/>
    <lineage>
        <taxon>Bacteria</taxon>
        <taxon>Pseudomonadati</taxon>
        <taxon>Pseudomonadota</taxon>
        <taxon>Alphaproteobacteria</taxon>
        <taxon>Acetobacterales</taxon>
        <taxon>Acetobacteraceae</taxon>
        <taxon>Gluconacetobacter</taxon>
    </lineage>
</organism>
<dbReference type="AlphaFoldDB" id="A0A7W4I3A4"/>
<proteinExistence type="predicted"/>
<keyword evidence="2" id="KW-0732">Signal</keyword>
<evidence type="ECO:0000256" key="1">
    <source>
        <dbReference type="SAM" id="MobiDB-lite"/>
    </source>
</evidence>
<feature type="compositionally biased region" description="Basic and acidic residues" evidence="1">
    <location>
        <begin position="32"/>
        <end position="50"/>
    </location>
</feature>
<dbReference type="RefSeq" id="WP_183115215.1">
    <property type="nucleotide sequence ID" value="NZ_JABEQG010000001.1"/>
</dbReference>
<evidence type="ECO:0000313" key="4">
    <source>
        <dbReference type="Proteomes" id="UP000550787"/>
    </source>
</evidence>
<dbReference type="EMBL" id="JABEQG010000001">
    <property type="protein sequence ID" value="MBB2154789.1"/>
    <property type="molecule type" value="Genomic_DNA"/>
</dbReference>
<evidence type="ECO:0000256" key="2">
    <source>
        <dbReference type="SAM" id="SignalP"/>
    </source>
</evidence>
<comment type="caution">
    <text evidence="3">The sequence shown here is derived from an EMBL/GenBank/DDBJ whole genome shotgun (WGS) entry which is preliminary data.</text>
</comment>
<dbReference type="InterPro" id="IPR022236">
    <property type="entry name" value="DUF3761"/>
</dbReference>
<sequence length="102" mass="11063">MRFTVFSVAIAAAVLIGGTPAFGFDQTIPHAPRPEPQEQQLTEHRHYENADHDLVHSPAHSVDGRVPLGAVARCGDGTYSFSRHARGTCSHHQGVANWIAEP</sequence>